<keyword evidence="1" id="KW-1133">Transmembrane helix</keyword>
<proteinExistence type="predicted"/>
<dbReference type="Proteomes" id="UP000612746">
    <property type="component" value="Unassembled WGS sequence"/>
</dbReference>
<comment type="caution">
    <text evidence="2">The sequence shown here is derived from an EMBL/GenBank/DDBJ whole genome shotgun (WGS) entry which is preliminary data.</text>
</comment>
<dbReference type="EMBL" id="JAEPRA010000009">
    <property type="protein sequence ID" value="KAG2180361.1"/>
    <property type="molecule type" value="Genomic_DNA"/>
</dbReference>
<keyword evidence="1" id="KW-0472">Membrane</keyword>
<feature type="transmembrane region" description="Helical" evidence="1">
    <location>
        <begin position="12"/>
        <end position="34"/>
    </location>
</feature>
<feature type="transmembrane region" description="Helical" evidence="1">
    <location>
        <begin position="54"/>
        <end position="74"/>
    </location>
</feature>
<reference evidence="2" key="1">
    <citation type="submission" date="2020-12" db="EMBL/GenBank/DDBJ databases">
        <title>Metabolic potential, ecology and presence of endohyphal bacteria is reflected in genomic diversity of Mucoromycotina.</title>
        <authorList>
            <person name="Muszewska A."/>
            <person name="Okrasinska A."/>
            <person name="Steczkiewicz K."/>
            <person name="Drgas O."/>
            <person name="Orlowska M."/>
            <person name="Perlinska-Lenart U."/>
            <person name="Aleksandrzak-Piekarczyk T."/>
            <person name="Szatraj K."/>
            <person name="Zielenkiewicz U."/>
            <person name="Pilsyk S."/>
            <person name="Malc E."/>
            <person name="Mieczkowski P."/>
            <person name="Kruszewska J.S."/>
            <person name="Biernat P."/>
            <person name="Pawlowska J."/>
        </authorList>
    </citation>
    <scope>NUCLEOTIDE SEQUENCE</scope>
    <source>
        <strain evidence="2">WA0000051536</strain>
    </source>
</reference>
<dbReference type="AlphaFoldDB" id="A0A8H7PWA2"/>
<evidence type="ECO:0000313" key="3">
    <source>
        <dbReference type="Proteomes" id="UP000612746"/>
    </source>
</evidence>
<accession>A0A8H7PWA2</accession>
<dbReference type="OrthoDB" id="9909019at2759"/>
<name>A0A8H7PWA2_9FUNG</name>
<evidence type="ECO:0000313" key="2">
    <source>
        <dbReference type="EMBL" id="KAG2180361.1"/>
    </source>
</evidence>
<keyword evidence="3" id="KW-1185">Reference proteome</keyword>
<gene>
    <name evidence="2" type="ORF">INT44_003363</name>
</gene>
<sequence length="121" mass="13131">MAKGTLEKIQNAIITTVNFSPVVLVVLLVSWSYLAYNLSFCRALIADGNVLQGIAYLVIFQPVSVMTAWCYIVAVRTSPGYTSNVGLFGPGMTDEKSPIMEVALTMSSVVPFSFTKLGTKR</sequence>
<protein>
    <submittedName>
        <fullName evidence="2">Uncharacterized protein</fullName>
    </submittedName>
</protein>
<organism evidence="2 3">
    <name type="scientific">Umbelopsis vinacea</name>
    <dbReference type="NCBI Taxonomy" id="44442"/>
    <lineage>
        <taxon>Eukaryota</taxon>
        <taxon>Fungi</taxon>
        <taxon>Fungi incertae sedis</taxon>
        <taxon>Mucoromycota</taxon>
        <taxon>Mucoromycotina</taxon>
        <taxon>Umbelopsidomycetes</taxon>
        <taxon>Umbelopsidales</taxon>
        <taxon>Umbelopsidaceae</taxon>
        <taxon>Umbelopsis</taxon>
    </lineage>
</organism>
<keyword evidence="1" id="KW-0812">Transmembrane</keyword>
<evidence type="ECO:0000256" key="1">
    <source>
        <dbReference type="SAM" id="Phobius"/>
    </source>
</evidence>